<evidence type="ECO:0000259" key="8">
    <source>
        <dbReference type="PROSITE" id="PS50850"/>
    </source>
</evidence>
<evidence type="ECO:0000256" key="2">
    <source>
        <dbReference type="ARBA" id="ARBA00022448"/>
    </source>
</evidence>
<feature type="transmembrane region" description="Helical" evidence="7">
    <location>
        <begin position="173"/>
        <end position="196"/>
    </location>
</feature>
<dbReference type="PANTHER" id="PTHR23517">
    <property type="entry name" value="RESISTANCE PROTEIN MDTM, PUTATIVE-RELATED-RELATED"/>
    <property type="match status" value="1"/>
</dbReference>
<organism evidence="9 10">
    <name type="scientific">Serratia fonticola</name>
    <dbReference type="NCBI Taxonomy" id="47917"/>
    <lineage>
        <taxon>Bacteria</taxon>
        <taxon>Pseudomonadati</taxon>
        <taxon>Pseudomonadota</taxon>
        <taxon>Gammaproteobacteria</taxon>
        <taxon>Enterobacterales</taxon>
        <taxon>Yersiniaceae</taxon>
        <taxon>Serratia</taxon>
    </lineage>
</organism>
<proteinExistence type="predicted"/>
<keyword evidence="6 7" id="KW-0472">Membrane</keyword>
<feature type="transmembrane region" description="Helical" evidence="7">
    <location>
        <begin position="114"/>
        <end position="132"/>
    </location>
</feature>
<feature type="domain" description="Major facilitator superfamily (MFS) profile" evidence="8">
    <location>
        <begin position="48"/>
        <end position="436"/>
    </location>
</feature>
<keyword evidence="5 7" id="KW-1133">Transmembrane helix</keyword>
<reference evidence="10" key="1">
    <citation type="submission" date="2020-03" db="EMBL/GenBank/DDBJ databases">
        <title>Genome sequences of seven Enterobacteriaceae strains isolated from Canadian wastewater treatment facilities.</title>
        <authorList>
            <person name="Huang H."/>
            <person name="Chmara J.T."/>
            <person name="Duceppe M.-O."/>
        </authorList>
    </citation>
    <scope>NUCLEOTIDE SEQUENCE [LARGE SCALE GENOMIC DNA]</scope>
    <source>
        <strain evidence="10">Biosolid 3</strain>
    </source>
</reference>
<gene>
    <name evidence="9" type="ORF">G9399_15845</name>
</gene>
<dbReference type="InterPro" id="IPR020846">
    <property type="entry name" value="MFS_dom"/>
</dbReference>
<dbReference type="AlphaFoldDB" id="A0AAE7EN19"/>
<feature type="transmembrane region" description="Helical" evidence="7">
    <location>
        <begin position="79"/>
        <end position="102"/>
    </location>
</feature>
<feature type="transmembrane region" description="Helical" evidence="7">
    <location>
        <begin position="413"/>
        <end position="433"/>
    </location>
</feature>
<keyword evidence="2" id="KW-0813">Transport</keyword>
<feature type="transmembrane region" description="Helical" evidence="7">
    <location>
        <begin position="382"/>
        <end position="401"/>
    </location>
</feature>
<name>A0AAE7EN19_SERFO</name>
<evidence type="ECO:0000256" key="1">
    <source>
        <dbReference type="ARBA" id="ARBA00004651"/>
    </source>
</evidence>
<dbReference type="PROSITE" id="PS50850">
    <property type="entry name" value="MFS"/>
    <property type="match status" value="1"/>
</dbReference>
<dbReference type="InterPro" id="IPR011701">
    <property type="entry name" value="MFS"/>
</dbReference>
<dbReference type="InterPro" id="IPR036259">
    <property type="entry name" value="MFS_trans_sf"/>
</dbReference>
<evidence type="ECO:0000256" key="5">
    <source>
        <dbReference type="ARBA" id="ARBA00022989"/>
    </source>
</evidence>
<accession>A0AAE7EN19</accession>
<sequence>MTFQEGRSYQVRIPHCFAPLTSTVMIKGVPLPARLFNPVAMYQGLPNDVYFIALARFVLGLGNFIIPFMVLLLTQKLGYSTTMAGGLAMGVTAFYLLGNLVGGKMSDSFGHKNMMIWGEIIGSIILVVSGFFTDWHSLLPALLFVSYFFFGVALPASNALVADLSTPANRNAVMSLSYLAYNLGSGVGPVLAGYLFWNYTAWIFWGNGLAGLIGVVIVLFYVANPADNRTTNHREHSELEKATEASVWQVFKQRPRLLVFGVLCMLLWFSLNQMTMTTPLYLSHIFGQQGPVLFGQLMTFASILVVVMTPLIIRMTINICDIKSLAISAFALALGYGITLLSPLVAMQFIAWLFLTIGEILLVTKEGIYLANNSPRSHRGRISGIITTIRSLGLMPTYILMGAYIQSYGYTDAWKLIIGISLLTGLMLVALSAQQRKVGEK</sequence>
<evidence type="ECO:0000313" key="9">
    <source>
        <dbReference type="EMBL" id="QKJ61474.3"/>
    </source>
</evidence>
<evidence type="ECO:0000256" key="4">
    <source>
        <dbReference type="ARBA" id="ARBA00022692"/>
    </source>
</evidence>
<feature type="transmembrane region" description="Helical" evidence="7">
    <location>
        <begin position="202"/>
        <end position="223"/>
    </location>
</feature>
<dbReference type="GO" id="GO:0005886">
    <property type="term" value="C:plasma membrane"/>
    <property type="evidence" value="ECO:0007669"/>
    <property type="project" value="UniProtKB-SubCell"/>
</dbReference>
<dbReference type="EMBL" id="CP054160">
    <property type="protein sequence ID" value="QKJ61474.3"/>
    <property type="molecule type" value="Genomic_DNA"/>
</dbReference>
<evidence type="ECO:0000256" key="3">
    <source>
        <dbReference type="ARBA" id="ARBA00022475"/>
    </source>
</evidence>
<feature type="transmembrane region" description="Helical" evidence="7">
    <location>
        <begin position="138"/>
        <end position="161"/>
    </location>
</feature>
<evidence type="ECO:0000256" key="6">
    <source>
        <dbReference type="ARBA" id="ARBA00023136"/>
    </source>
</evidence>
<keyword evidence="4 7" id="KW-0812">Transmembrane</keyword>
<dbReference type="InterPro" id="IPR050171">
    <property type="entry name" value="MFS_Transporters"/>
</dbReference>
<dbReference type="Pfam" id="PF07690">
    <property type="entry name" value="MFS_1"/>
    <property type="match status" value="1"/>
</dbReference>
<dbReference type="PANTHER" id="PTHR23517:SF2">
    <property type="entry name" value="MULTIDRUG RESISTANCE PROTEIN MDTH"/>
    <property type="match status" value="1"/>
</dbReference>
<keyword evidence="3" id="KW-1003">Cell membrane</keyword>
<dbReference type="GO" id="GO:0022857">
    <property type="term" value="F:transmembrane transporter activity"/>
    <property type="evidence" value="ECO:0007669"/>
    <property type="project" value="InterPro"/>
</dbReference>
<evidence type="ECO:0000313" key="10">
    <source>
        <dbReference type="Proteomes" id="UP000503464"/>
    </source>
</evidence>
<feature type="transmembrane region" description="Helical" evidence="7">
    <location>
        <begin position="325"/>
        <end position="344"/>
    </location>
</feature>
<feature type="transmembrane region" description="Helical" evidence="7">
    <location>
        <begin position="49"/>
        <end position="73"/>
    </location>
</feature>
<dbReference type="SUPFAM" id="SSF103473">
    <property type="entry name" value="MFS general substrate transporter"/>
    <property type="match status" value="1"/>
</dbReference>
<feature type="transmembrane region" description="Helical" evidence="7">
    <location>
        <begin position="257"/>
        <end position="274"/>
    </location>
</feature>
<evidence type="ECO:0000256" key="7">
    <source>
        <dbReference type="SAM" id="Phobius"/>
    </source>
</evidence>
<feature type="transmembrane region" description="Helical" evidence="7">
    <location>
        <begin position="350"/>
        <end position="370"/>
    </location>
</feature>
<dbReference type="Gene3D" id="1.20.1250.20">
    <property type="entry name" value="MFS general substrate transporter like domains"/>
    <property type="match status" value="1"/>
</dbReference>
<comment type="subcellular location">
    <subcellularLocation>
        <location evidence="1">Cell membrane</location>
        <topology evidence="1">Multi-pass membrane protein</topology>
    </subcellularLocation>
</comment>
<protein>
    <submittedName>
        <fullName evidence="9">MFS transporter</fullName>
    </submittedName>
</protein>
<dbReference type="Proteomes" id="UP000503464">
    <property type="component" value="Chromosome"/>
</dbReference>
<feature type="transmembrane region" description="Helical" evidence="7">
    <location>
        <begin position="294"/>
        <end position="313"/>
    </location>
</feature>
<dbReference type="RefSeq" id="WP_259526462.1">
    <property type="nucleotide sequence ID" value="NZ_CP054160.3"/>
</dbReference>